<dbReference type="Proteomes" id="UP000183417">
    <property type="component" value="Unassembled WGS sequence"/>
</dbReference>
<dbReference type="AlphaFoldDB" id="A0A1H3RLL3"/>
<name>A0A1H3RLL3_9BURK</name>
<sequence length="35" mass="3849">MDAQQRKANVRLALILVSVALVFLAGFVIKITVLH</sequence>
<keyword evidence="1" id="KW-1133">Transmembrane helix</keyword>
<accession>A0A1H3RLL3</accession>
<organism evidence="2 3">
    <name type="scientific">Delftia lacustris</name>
    <dbReference type="NCBI Taxonomy" id="558537"/>
    <lineage>
        <taxon>Bacteria</taxon>
        <taxon>Pseudomonadati</taxon>
        <taxon>Pseudomonadota</taxon>
        <taxon>Betaproteobacteria</taxon>
        <taxon>Burkholderiales</taxon>
        <taxon>Comamonadaceae</taxon>
        <taxon>Delftia</taxon>
    </lineage>
</organism>
<evidence type="ECO:0000313" key="2">
    <source>
        <dbReference type="EMBL" id="SDZ26622.1"/>
    </source>
</evidence>
<gene>
    <name evidence="2" type="ORF">SAMN05421547_11620</name>
</gene>
<proteinExistence type="predicted"/>
<dbReference type="GeneID" id="94694583"/>
<evidence type="ECO:0000256" key="1">
    <source>
        <dbReference type="SAM" id="Phobius"/>
    </source>
</evidence>
<keyword evidence="1" id="KW-0812">Transmembrane</keyword>
<dbReference type="InterPro" id="IPR047811">
    <property type="entry name" value="CytC_ox_assmbl_put"/>
</dbReference>
<dbReference type="EMBL" id="FNPE01000016">
    <property type="protein sequence ID" value="SDZ26622.1"/>
    <property type="molecule type" value="Genomic_DNA"/>
</dbReference>
<evidence type="ECO:0008006" key="4">
    <source>
        <dbReference type="Google" id="ProtNLM"/>
    </source>
</evidence>
<protein>
    <recommendedName>
        <fullName evidence="4">Cytochrome C oxidase assembly protein</fullName>
    </recommendedName>
</protein>
<keyword evidence="1" id="KW-0472">Membrane</keyword>
<feature type="transmembrane region" description="Helical" evidence="1">
    <location>
        <begin position="12"/>
        <end position="33"/>
    </location>
</feature>
<dbReference type="RefSeq" id="WP_016450141.1">
    <property type="nucleotide sequence ID" value="NZ_AP025556.1"/>
</dbReference>
<dbReference type="NCBIfam" id="NF038351">
    <property type="entry name" value="cyt_ox_assem_30"/>
    <property type="match status" value="1"/>
</dbReference>
<reference evidence="2 3" key="1">
    <citation type="submission" date="2016-10" db="EMBL/GenBank/DDBJ databases">
        <authorList>
            <person name="de Groot N.N."/>
        </authorList>
    </citation>
    <scope>NUCLEOTIDE SEQUENCE [LARGE SCALE GENOMIC DNA]</scope>
    <source>
        <strain evidence="2 3">LMG 24775</strain>
    </source>
</reference>
<evidence type="ECO:0000313" key="3">
    <source>
        <dbReference type="Proteomes" id="UP000183417"/>
    </source>
</evidence>